<organism evidence="2 3">
    <name type="scientific">Chitiniphilus purpureus</name>
    <dbReference type="NCBI Taxonomy" id="2981137"/>
    <lineage>
        <taxon>Bacteria</taxon>
        <taxon>Pseudomonadati</taxon>
        <taxon>Pseudomonadota</taxon>
        <taxon>Betaproteobacteria</taxon>
        <taxon>Neisseriales</taxon>
        <taxon>Chitinibacteraceae</taxon>
        <taxon>Chitiniphilus</taxon>
    </lineage>
</organism>
<gene>
    <name evidence="2" type="ORF">N8I74_01685</name>
</gene>
<accession>A0ABY6DNH2</accession>
<evidence type="ECO:0000313" key="3">
    <source>
        <dbReference type="Proteomes" id="UP001061302"/>
    </source>
</evidence>
<protein>
    <recommendedName>
        <fullName evidence="4">DUF904 domain-containing protein</fullName>
    </recommendedName>
</protein>
<keyword evidence="1" id="KW-0175">Coiled coil</keyword>
<dbReference type="Proteomes" id="UP001061302">
    <property type="component" value="Chromosome"/>
</dbReference>
<proteinExistence type="predicted"/>
<evidence type="ECO:0000313" key="2">
    <source>
        <dbReference type="EMBL" id="UXY15753.1"/>
    </source>
</evidence>
<evidence type="ECO:0008006" key="4">
    <source>
        <dbReference type="Google" id="ProtNLM"/>
    </source>
</evidence>
<dbReference type="EMBL" id="CP106753">
    <property type="protein sequence ID" value="UXY15753.1"/>
    <property type="molecule type" value="Genomic_DNA"/>
</dbReference>
<reference evidence="2" key="1">
    <citation type="submission" date="2022-10" db="EMBL/GenBank/DDBJ databases">
        <title>Chitiniphilus purpureus sp. nov., a novel chitin-degrading bacterium isolated from crawfish pond sediment.</title>
        <authorList>
            <person name="Li K."/>
        </authorList>
    </citation>
    <scope>NUCLEOTIDE SEQUENCE</scope>
    <source>
        <strain evidence="2">CD1</strain>
    </source>
</reference>
<evidence type="ECO:0000256" key="1">
    <source>
        <dbReference type="SAM" id="Coils"/>
    </source>
</evidence>
<dbReference type="RefSeq" id="WP_263125188.1">
    <property type="nucleotide sequence ID" value="NZ_CP106753.1"/>
</dbReference>
<name>A0ABY6DNH2_9NEIS</name>
<sequence length="69" mass="7396">MDAELAVLSDKIGQIARLCGQLKAENRSLRQQVLALQQQNQQLVAKVDGAKTRVAAVLARLPGAAEAEE</sequence>
<keyword evidence="3" id="KW-1185">Reference proteome</keyword>
<feature type="coiled-coil region" evidence="1">
    <location>
        <begin position="19"/>
        <end position="53"/>
    </location>
</feature>